<evidence type="ECO:0000313" key="4">
    <source>
        <dbReference type="Proteomes" id="UP000288805"/>
    </source>
</evidence>
<dbReference type="InterPro" id="IPR005162">
    <property type="entry name" value="Retrotrans_gag_dom"/>
</dbReference>
<accession>A0A438CMX6</accession>
<evidence type="ECO:0000313" key="3">
    <source>
        <dbReference type="EMBL" id="RVW24528.1"/>
    </source>
</evidence>
<feature type="region of interest" description="Disordered" evidence="1">
    <location>
        <begin position="42"/>
        <end position="80"/>
    </location>
</feature>
<name>A0A438CMX6_VITVI</name>
<proteinExistence type="predicted"/>
<protein>
    <recommendedName>
        <fullName evidence="2">Retrotransposon gag domain-containing protein</fullName>
    </recommendedName>
</protein>
<comment type="caution">
    <text evidence="3">The sequence shown here is derived from an EMBL/GenBank/DDBJ whole genome shotgun (WGS) entry which is preliminary data.</text>
</comment>
<evidence type="ECO:0000259" key="2">
    <source>
        <dbReference type="Pfam" id="PF03732"/>
    </source>
</evidence>
<dbReference type="EMBL" id="QGNW01002171">
    <property type="protein sequence ID" value="RVW24528.1"/>
    <property type="molecule type" value="Genomic_DNA"/>
</dbReference>
<feature type="domain" description="Retrotransposon gag" evidence="2">
    <location>
        <begin position="124"/>
        <end position="172"/>
    </location>
</feature>
<evidence type="ECO:0000256" key="1">
    <source>
        <dbReference type="SAM" id="MobiDB-lite"/>
    </source>
</evidence>
<gene>
    <name evidence="3" type="ORF">CK203_090882</name>
</gene>
<sequence>MEKGEEKLMNLWFILTQREYFLCVCCACTDWDLSLVSEQVHDDKQGTDRASRGEAWRSSRRNAANGARRTHRTNRDTGENIRPFSSKIAKLEFPRFSGDDPTEWLNRVDQFFEFQEIAADQKVRLASFHLEGEANQWWQWFRKAFAEGQGSISWEAFEDEVRARFGPPDSEDFDEALS</sequence>
<organism evidence="3 4">
    <name type="scientific">Vitis vinifera</name>
    <name type="common">Grape</name>
    <dbReference type="NCBI Taxonomy" id="29760"/>
    <lineage>
        <taxon>Eukaryota</taxon>
        <taxon>Viridiplantae</taxon>
        <taxon>Streptophyta</taxon>
        <taxon>Embryophyta</taxon>
        <taxon>Tracheophyta</taxon>
        <taxon>Spermatophyta</taxon>
        <taxon>Magnoliopsida</taxon>
        <taxon>eudicotyledons</taxon>
        <taxon>Gunneridae</taxon>
        <taxon>Pentapetalae</taxon>
        <taxon>rosids</taxon>
        <taxon>Vitales</taxon>
        <taxon>Vitaceae</taxon>
        <taxon>Viteae</taxon>
        <taxon>Vitis</taxon>
    </lineage>
</organism>
<dbReference type="Proteomes" id="UP000288805">
    <property type="component" value="Unassembled WGS sequence"/>
</dbReference>
<reference evidence="3 4" key="1">
    <citation type="journal article" date="2018" name="PLoS Genet.">
        <title>Population sequencing reveals clonal diversity and ancestral inbreeding in the grapevine cultivar Chardonnay.</title>
        <authorList>
            <person name="Roach M.J."/>
            <person name="Johnson D.L."/>
            <person name="Bohlmann J."/>
            <person name="van Vuuren H.J."/>
            <person name="Jones S.J."/>
            <person name="Pretorius I.S."/>
            <person name="Schmidt S.A."/>
            <person name="Borneman A.R."/>
        </authorList>
    </citation>
    <scope>NUCLEOTIDE SEQUENCE [LARGE SCALE GENOMIC DNA]</scope>
    <source>
        <strain evidence="4">cv. Chardonnay</strain>
        <tissue evidence="3">Leaf</tissue>
    </source>
</reference>
<feature type="compositionally biased region" description="Basic and acidic residues" evidence="1">
    <location>
        <begin position="42"/>
        <end position="57"/>
    </location>
</feature>
<dbReference type="Pfam" id="PF03732">
    <property type="entry name" value="Retrotrans_gag"/>
    <property type="match status" value="1"/>
</dbReference>
<dbReference type="AlphaFoldDB" id="A0A438CMX6"/>